<keyword evidence="1" id="KW-0812">Transmembrane</keyword>
<organism evidence="2 3">
    <name type="scientific">Nonomuraea rosea</name>
    <dbReference type="NCBI Taxonomy" id="638574"/>
    <lineage>
        <taxon>Bacteria</taxon>
        <taxon>Bacillati</taxon>
        <taxon>Actinomycetota</taxon>
        <taxon>Actinomycetes</taxon>
        <taxon>Streptosporangiales</taxon>
        <taxon>Streptosporangiaceae</taxon>
        <taxon>Nonomuraea</taxon>
    </lineage>
</organism>
<evidence type="ECO:0000256" key="1">
    <source>
        <dbReference type="SAM" id="Phobius"/>
    </source>
</evidence>
<evidence type="ECO:0000313" key="3">
    <source>
        <dbReference type="Proteomes" id="UP001500630"/>
    </source>
</evidence>
<evidence type="ECO:0000313" key="2">
    <source>
        <dbReference type="EMBL" id="GAA3567479.1"/>
    </source>
</evidence>
<sequence>MLWRLSANVTMTETSMGAMSKVSGCLAAAGVLLQHHRYAVVVAALAVGVAIAGWVLISLFLSTPVARDKGLVIPASGLSGNVAELPYDRTLVEAGPQAGQRTQQALRALVGLATLVRVERIGEFRDA</sequence>
<proteinExistence type="predicted"/>
<comment type="caution">
    <text evidence="2">The sequence shown here is derived from an EMBL/GenBank/DDBJ whole genome shotgun (WGS) entry which is preliminary data.</text>
</comment>
<gene>
    <name evidence="2" type="ORF">GCM10022419_055310</name>
</gene>
<accession>A0ABP6XK01</accession>
<reference evidence="3" key="1">
    <citation type="journal article" date="2019" name="Int. J. Syst. Evol. Microbiol.">
        <title>The Global Catalogue of Microorganisms (GCM) 10K type strain sequencing project: providing services to taxonomists for standard genome sequencing and annotation.</title>
        <authorList>
            <consortium name="The Broad Institute Genomics Platform"/>
            <consortium name="The Broad Institute Genome Sequencing Center for Infectious Disease"/>
            <person name="Wu L."/>
            <person name="Ma J."/>
        </authorList>
    </citation>
    <scope>NUCLEOTIDE SEQUENCE [LARGE SCALE GENOMIC DNA]</scope>
    <source>
        <strain evidence="3">JCM 17326</strain>
    </source>
</reference>
<protein>
    <submittedName>
        <fullName evidence="2">Uncharacterized protein</fullName>
    </submittedName>
</protein>
<name>A0ABP6XK01_9ACTN</name>
<dbReference type="EMBL" id="BAABDQ010000012">
    <property type="protein sequence ID" value="GAA3567479.1"/>
    <property type="molecule type" value="Genomic_DNA"/>
</dbReference>
<keyword evidence="1" id="KW-0472">Membrane</keyword>
<dbReference type="Proteomes" id="UP001500630">
    <property type="component" value="Unassembled WGS sequence"/>
</dbReference>
<feature type="transmembrane region" description="Helical" evidence="1">
    <location>
        <begin position="38"/>
        <end position="61"/>
    </location>
</feature>
<keyword evidence="3" id="KW-1185">Reference proteome</keyword>
<keyword evidence="1" id="KW-1133">Transmembrane helix</keyword>